<dbReference type="Pfam" id="PF03031">
    <property type="entry name" value="NIF"/>
    <property type="match status" value="1"/>
</dbReference>
<evidence type="ECO:0000256" key="1">
    <source>
        <dbReference type="RuleBase" id="RU365079"/>
    </source>
</evidence>
<keyword evidence="1" id="KW-0496">Mitochondrion</keyword>
<dbReference type="GO" id="GO:0015031">
    <property type="term" value="P:protein transport"/>
    <property type="evidence" value="ECO:0007669"/>
    <property type="project" value="UniProtKB-KW"/>
</dbReference>
<sequence length="507" mass="56649">MRLTHLLNIRKTPLAPASGTKILSSYSTYLSQKSQLERASNMETRSITRAREAAMDSLTEGMGSVSLSRDVKLTKDTQTQTEVGKDQKRGEGRKRPRRERKKRGPKALPPDDAEAGQQPFDDADQSASNMYQQLPALNLNSTQASSVEQLPFLNPQAAAFQPLARAPQGSIVKSDSVGTARYQGQPSRLVKKKTLRILRSCVNSSRARNQLVSGSKSNTINRAVSSQLTESNRTVAFDLRAQLYSDQKGAHSLLRKDDLHKTKEGAHVKPKSAPDPLQHKAKSTATKSRPYMQLLPRPSVSDVYSIAASAEPSGSTTPQQLLIILDLNGTLLHRSGPGGSAFKERPFCKQFLGYLLEHHTVLVWSSAQPVNVNAMCDRLFSQKERSKLVGVWARDQLRLTPAQYNLRVQVYKQLSWVWNDPDVQMSHPGSRMNERWGQHNTVLIDDSVVKAAAEPWNLVEVEEFEGREDQKTTDVLGQVVTYIEWLRSYADVSSVIKRSPFKYFPDQ</sequence>
<evidence type="ECO:0000313" key="4">
    <source>
        <dbReference type="EMBL" id="KAF2716800.1"/>
    </source>
</evidence>
<gene>
    <name evidence="4" type="ORF">K431DRAFT_170065</name>
</gene>
<dbReference type="SUPFAM" id="SSF56784">
    <property type="entry name" value="HAD-like"/>
    <property type="match status" value="1"/>
</dbReference>
<dbReference type="PANTHER" id="PTHR12210">
    <property type="entry name" value="DULLARD PROTEIN PHOSPHATASE"/>
    <property type="match status" value="1"/>
</dbReference>
<keyword evidence="5" id="KW-1185">Reference proteome</keyword>
<proteinExistence type="inferred from homology"/>
<dbReference type="AlphaFoldDB" id="A0A9P4PZQ2"/>
<comment type="function">
    <text evidence="1">Essential component of the TIM23 complex, a complex that mediates the translocation of transit peptide-containing proteins across the mitochondrial inner membrane.</text>
</comment>
<comment type="subunit">
    <text evidence="1">Component of the TIM23 complex.</text>
</comment>
<dbReference type="Gene3D" id="3.40.50.1000">
    <property type="entry name" value="HAD superfamily/HAD-like"/>
    <property type="match status" value="1"/>
</dbReference>
<feature type="region of interest" description="Disordered" evidence="2">
    <location>
        <begin position="57"/>
        <end position="124"/>
    </location>
</feature>
<dbReference type="InterPro" id="IPR050365">
    <property type="entry name" value="TIM50"/>
</dbReference>
<protein>
    <recommendedName>
        <fullName evidence="1">Mitochondrial import inner membrane translocase subunit TIM50</fullName>
    </recommendedName>
</protein>
<keyword evidence="1" id="KW-0809">Transit peptide</keyword>
<name>A0A9P4PZQ2_9PEZI</name>
<reference evidence="4" key="1">
    <citation type="journal article" date="2020" name="Stud. Mycol.">
        <title>101 Dothideomycetes genomes: a test case for predicting lifestyles and emergence of pathogens.</title>
        <authorList>
            <person name="Haridas S."/>
            <person name="Albert R."/>
            <person name="Binder M."/>
            <person name="Bloem J."/>
            <person name="Labutti K."/>
            <person name="Salamov A."/>
            <person name="Andreopoulos B."/>
            <person name="Baker S."/>
            <person name="Barry K."/>
            <person name="Bills G."/>
            <person name="Bluhm B."/>
            <person name="Cannon C."/>
            <person name="Castanera R."/>
            <person name="Culley D."/>
            <person name="Daum C."/>
            <person name="Ezra D."/>
            <person name="Gonzalez J."/>
            <person name="Henrissat B."/>
            <person name="Kuo A."/>
            <person name="Liang C."/>
            <person name="Lipzen A."/>
            <person name="Lutzoni F."/>
            <person name="Magnuson J."/>
            <person name="Mondo S."/>
            <person name="Nolan M."/>
            <person name="Ohm R."/>
            <person name="Pangilinan J."/>
            <person name="Park H.-J."/>
            <person name="Ramirez L."/>
            <person name="Alfaro M."/>
            <person name="Sun H."/>
            <person name="Tritt A."/>
            <person name="Yoshinaga Y."/>
            <person name="Zwiers L.-H."/>
            <person name="Turgeon B."/>
            <person name="Goodwin S."/>
            <person name="Spatafora J."/>
            <person name="Crous P."/>
            <person name="Grigoriev I."/>
        </authorList>
    </citation>
    <scope>NUCLEOTIDE SEQUENCE</scope>
    <source>
        <strain evidence="4">CBS 116435</strain>
    </source>
</reference>
<dbReference type="EMBL" id="MU003861">
    <property type="protein sequence ID" value="KAF2716800.1"/>
    <property type="molecule type" value="Genomic_DNA"/>
</dbReference>
<dbReference type="InterPro" id="IPR004274">
    <property type="entry name" value="FCP1_dom"/>
</dbReference>
<feature type="compositionally biased region" description="Basic and acidic residues" evidence="2">
    <location>
        <begin position="255"/>
        <end position="267"/>
    </location>
</feature>
<dbReference type="OrthoDB" id="1711508at2759"/>
<keyword evidence="1" id="KW-0811">Translocation</keyword>
<comment type="subcellular location">
    <subcellularLocation>
        <location evidence="1">Mitochondrion inner membrane</location>
        <topology evidence="1">Single-pass membrane protein</topology>
    </subcellularLocation>
</comment>
<dbReference type="GO" id="GO:0005744">
    <property type="term" value="C:TIM23 mitochondrial import inner membrane translocase complex"/>
    <property type="evidence" value="ECO:0007669"/>
    <property type="project" value="UniProtKB-UniRule"/>
</dbReference>
<feature type="region of interest" description="Disordered" evidence="2">
    <location>
        <begin position="255"/>
        <end position="289"/>
    </location>
</feature>
<comment type="similarity">
    <text evidence="1">Belongs to the TIM50 family.</text>
</comment>
<feature type="compositionally biased region" description="Basic residues" evidence="2">
    <location>
        <begin position="91"/>
        <end position="105"/>
    </location>
</feature>
<keyword evidence="1" id="KW-0653">Protein transport</keyword>
<dbReference type="InterPro" id="IPR023214">
    <property type="entry name" value="HAD_sf"/>
</dbReference>
<evidence type="ECO:0000259" key="3">
    <source>
        <dbReference type="PROSITE" id="PS50969"/>
    </source>
</evidence>
<dbReference type="InterPro" id="IPR036412">
    <property type="entry name" value="HAD-like_sf"/>
</dbReference>
<dbReference type="SMART" id="SM00577">
    <property type="entry name" value="CPDc"/>
    <property type="match status" value="1"/>
</dbReference>
<keyword evidence="1" id="KW-0813">Transport</keyword>
<accession>A0A9P4PZQ2</accession>
<dbReference type="PROSITE" id="PS50969">
    <property type="entry name" value="FCP1"/>
    <property type="match status" value="1"/>
</dbReference>
<organism evidence="4 5">
    <name type="scientific">Polychaeton citri CBS 116435</name>
    <dbReference type="NCBI Taxonomy" id="1314669"/>
    <lineage>
        <taxon>Eukaryota</taxon>
        <taxon>Fungi</taxon>
        <taxon>Dikarya</taxon>
        <taxon>Ascomycota</taxon>
        <taxon>Pezizomycotina</taxon>
        <taxon>Dothideomycetes</taxon>
        <taxon>Dothideomycetidae</taxon>
        <taxon>Capnodiales</taxon>
        <taxon>Capnodiaceae</taxon>
        <taxon>Polychaeton</taxon>
    </lineage>
</organism>
<evidence type="ECO:0000256" key="2">
    <source>
        <dbReference type="SAM" id="MobiDB-lite"/>
    </source>
</evidence>
<dbReference type="Proteomes" id="UP000799441">
    <property type="component" value="Unassembled WGS sequence"/>
</dbReference>
<comment type="caution">
    <text evidence="4">The sequence shown here is derived from an EMBL/GenBank/DDBJ whole genome shotgun (WGS) entry which is preliminary data.</text>
</comment>
<feature type="domain" description="FCP1 homology" evidence="3">
    <location>
        <begin position="316"/>
        <end position="486"/>
    </location>
</feature>
<evidence type="ECO:0000313" key="5">
    <source>
        <dbReference type="Proteomes" id="UP000799441"/>
    </source>
</evidence>